<dbReference type="Gene3D" id="3.40.50.790">
    <property type="match status" value="1"/>
</dbReference>
<sequence length="336" mass="36682">MPPVSASQVRKATKKSSSVRAPSAEARPKKSASVAEPTQAKEVRGAPAPKPKKRRAEAPAAPAAPLIAGKVDAAQALKAFKALAAYTERRASAQANELPLDGAGSGKDADRTVWLQVTIKELNPHRKVKPARIPLAHPLLDEQASVCLLVKDPQREYKELLREKNITSVSRVVGVEKLKGKFRPFDARRELVRDHDLFLADDRIVPLLPKLCGSVFYKDRKFPVPVDVTNKKQLAQAIASAIASTYFLQNKGSCTSIKIGFLGRHTPQELVENLTAALPQVVSKLQGKWSNVQNIEVKTGRSAALPIWNCKLAEGEGDDVRWARAEAMDEEEAEDS</sequence>
<dbReference type="InterPro" id="IPR023674">
    <property type="entry name" value="Ribosomal_uL1-like"/>
</dbReference>
<protein>
    <submittedName>
        <fullName evidence="2">Proteasome-interacting protein cic1</fullName>
    </submittedName>
</protein>
<keyword evidence="3" id="KW-1185">Reference proteome</keyword>
<keyword evidence="2" id="KW-0647">Proteasome</keyword>
<dbReference type="GO" id="GO:0000502">
    <property type="term" value="C:proteasome complex"/>
    <property type="evidence" value="ECO:0007669"/>
    <property type="project" value="UniProtKB-KW"/>
</dbReference>
<dbReference type="InterPro" id="IPR016095">
    <property type="entry name" value="Ribosomal_uL1_3-a/b-sand"/>
</dbReference>
<dbReference type="PANTHER" id="PTHR23105">
    <property type="entry name" value="RIBOSOMAL PROTEIN L7AE FAMILY MEMBER"/>
    <property type="match status" value="1"/>
</dbReference>
<dbReference type="EMBL" id="CP046237">
    <property type="protein sequence ID" value="WFD49141.1"/>
    <property type="molecule type" value="Genomic_DNA"/>
</dbReference>
<dbReference type="CDD" id="cd00403">
    <property type="entry name" value="Ribosomal_L1"/>
    <property type="match status" value="1"/>
</dbReference>
<organism evidence="2 3">
    <name type="scientific">Malassezia furfur</name>
    <name type="common">Pityriasis versicolor infection agent</name>
    <name type="synonym">Pityrosporum furfur</name>
    <dbReference type="NCBI Taxonomy" id="55194"/>
    <lineage>
        <taxon>Eukaryota</taxon>
        <taxon>Fungi</taxon>
        <taxon>Dikarya</taxon>
        <taxon>Basidiomycota</taxon>
        <taxon>Ustilaginomycotina</taxon>
        <taxon>Malasseziomycetes</taxon>
        <taxon>Malasseziales</taxon>
        <taxon>Malasseziaceae</taxon>
        <taxon>Malassezia</taxon>
    </lineage>
</organism>
<dbReference type="InterPro" id="IPR050257">
    <property type="entry name" value="eL8/uL1-like"/>
</dbReference>
<feature type="region of interest" description="Disordered" evidence="1">
    <location>
        <begin position="1"/>
        <end position="61"/>
    </location>
</feature>
<dbReference type="InterPro" id="IPR028364">
    <property type="entry name" value="Ribosomal_uL1/biogenesis"/>
</dbReference>
<dbReference type="Gene3D" id="3.30.190.20">
    <property type="match status" value="1"/>
</dbReference>
<proteinExistence type="predicted"/>
<evidence type="ECO:0000313" key="2">
    <source>
        <dbReference type="EMBL" id="WFD49141.1"/>
    </source>
</evidence>
<gene>
    <name evidence="2" type="primary">CIC1</name>
    <name evidence="2" type="ORF">GLX27_003819</name>
</gene>
<dbReference type="SUPFAM" id="SSF56808">
    <property type="entry name" value="Ribosomal protein L1"/>
    <property type="match status" value="1"/>
</dbReference>
<accession>A0ABY8EU60</accession>
<dbReference type="Proteomes" id="UP000818624">
    <property type="component" value="Chromosome 4"/>
</dbReference>
<feature type="compositionally biased region" description="Polar residues" evidence="1">
    <location>
        <begin position="1"/>
        <end position="20"/>
    </location>
</feature>
<reference evidence="2 3" key="1">
    <citation type="journal article" date="2020" name="Elife">
        <title>Loss of centromere function drives karyotype evolution in closely related Malassezia species.</title>
        <authorList>
            <person name="Sankaranarayanan S.R."/>
            <person name="Ianiri G."/>
            <person name="Coelho M.A."/>
            <person name="Reza M.H."/>
            <person name="Thimmappa B.C."/>
            <person name="Ganguly P."/>
            <person name="Vadnala R.N."/>
            <person name="Sun S."/>
            <person name="Siddharthan R."/>
            <person name="Tellgren-Roth C."/>
            <person name="Dawson T.L."/>
            <person name="Heitman J."/>
            <person name="Sanyal K."/>
        </authorList>
    </citation>
    <scope>NUCLEOTIDE SEQUENCE [LARGE SCALE GENOMIC DNA]</scope>
    <source>
        <strain evidence="2">CBS14141</strain>
    </source>
</reference>
<evidence type="ECO:0000313" key="3">
    <source>
        <dbReference type="Proteomes" id="UP000818624"/>
    </source>
</evidence>
<evidence type="ECO:0000256" key="1">
    <source>
        <dbReference type="SAM" id="MobiDB-lite"/>
    </source>
</evidence>
<dbReference type="Pfam" id="PF00687">
    <property type="entry name" value="Ribosomal_L1"/>
    <property type="match status" value="1"/>
</dbReference>
<name>A0ABY8EU60_MALFU</name>